<comment type="caution">
    <text evidence="1">The sequence shown here is derived from an EMBL/GenBank/DDBJ whole genome shotgun (WGS) entry which is preliminary data.</text>
</comment>
<evidence type="ECO:0008006" key="3">
    <source>
        <dbReference type="Google" id="ProtNLM"/>
    </source>
</evidence>
<dbReference type="AlphaFoldDB" id="A0A554LM90"/>
<reference evidence="1 2" key="1">
    <citation type="submission" date="2017-07" db="EMBL/GenBank/DDBJ databases">
        <title>Mechanisms for carbon and nitrogen cycling indicate functional differentiation within the Candidate Phyla Radiation.</title>
        <authorList>
            <person name="Danczak R.E."/>
            <person name="Johnston M.D."/>
            <person name="Kenah C."/>
            <person name="Slattery M."/>
            <person name="Wrighton K.C."/>
            <person name="Wilkins M.J."/>
        </authorList>
    </citation>
    <scope>NUCLEOTIDE SEQUENCE [LARGE SCALE GENOMIC DNA]</scope>
    <source>
        <strain evidence="1">Licking1014_85</strain>
    </source>
</reference>
<sequence length="310" mass="36029">MEKIQGNQYYFNVSQENSEELLDDFYVFDNKHPELEKYISRIKEIKSILITIKTMQDKKEKLAVIEKYFMELSKTLDKFSNCSEFACFINACDNIVKGAKNDIGLLKKITQKYFAKRKLNEIVPEEWVQAVLDTNSSRKKGKCGQRKLISLLKNQNFIEVDSWNDFFKTDFCVVQFSRKFNLKNVRKFLEIKIKTKKQGKTLDLIVKVKNKIFICEAKHLNTSGGGQDKQISELIEILGLSEKNNISYISFLDGKYSNILLSKIGNQEKIVIQRKEINKCLRNNPNNYWVNTAGFISLIIDIKGGGKWQK</sequence>
<dbReference type="Proteomes" id="UP000315589">
    <property type="component" value="Unassembled WGS sequence"/>
</dbReference>
<dbReference type="EMBL" id="VMGI01000011">
    <property type="protein sequence ID" value="TSC93749.1"/>
    <property type="molecule type" value="Genomic_DNA"/>
</dbReference>
<evidence type="ECO:0000313" key="2">
    <source>
        <dbReference type="Proteomes" id="UP000315589"/>
    </source>
</evidence>
<gene>
    <name evidence="1" type="ORF">CEN91_127</name>
</gene>
<accession>A0A554LM90</accession>
<proteinExistence type="predicted"/>
<name>A0A554LM90_9BACT</name>
<protein>
    <recommendedName>
        <fullName evidence="3">Restriction endonuclease type II DpnII-like domain-containing protein</fullName>
    </recommendedName>
</protein>
<organism evidence="1 2">
    <name type="scientific">Candidatus Berkelbacteria bacterium Licking1014_85</name>
    <dbReference type="NCBI Taxonomy" id="2017148"/>
    <lineage>
        <taxon>Bacteria</taxon>
        <taxon>Candidatus Berkelbacteria</taxon>
    </lineage>
</organism>
<evidence type="ECO:0000313" key="1">
    <source>
        <dbReference type="EMBL" id="TSC93749.1"/>
    </source>
</evidence>